<feature type="region of interest" description="Disordered" evidence="1">
    <location>
        <begin position="65"/>
        <end position="178"/>
    </location>
</feature>
<reference evidence="2" key="1">
    <citation type="submission" date="2022-03" db="EMBL/GenBank/DDBJ databases">
        <authorList>
            <person name="Alioto T."/>
            <person name="Alioto T."/>
            <person name="Gomez Garrido J."/>
        </authorList>
    </citation>
    <scope>NUCLEOTIDE SEQUENCE</scope>
</reference>
<protein>
    <submittedName>
        <fullName evidence="2">Uncharacterized protein</fullName>
    </submittedName>
</protein>
<feature type="compositionally biased region" description="Basic and acidic residues" evidence="1">
    <location>
        <begin position="137"/>
        <end position="150"/>
    </location>
</feature>
<feature type="compositionally biased region" description="Basic residues" evidence="1">
    <location>
        <begin position="90"/>
        <end position="99"/>
    </location>
</feature>
<proteinExistence type="predicted"/>
<evidence type="ECO:0000313" key="3">
    <source>
        <dbReference type="Proteomes" id="UP001295444"/>
    </source>
</evidence>
<feature type="compositionally biased region" description="Acidic residues" evidence="1">
    <location>
        <begin position="151"/>
        <end position="161"/>
    </location>
</feature>
<evidence type="ECO:0000256" key="1">
    <source>
        <dbReference type="SAM" id="MobiDB-lite"/>
    </source>
</evidence>
<gene>
    <name evidence="2" type="ORF">PECUL_23A036306</name>
</gene>
<keyword evidence="3" id="KW-1185">Reference proteome</keyword>
<organism evidence="2 3">
    <name type="scientific">Pelobates cultripes</name>
    <name type="common">Western spadefoot toad</name>
    <dbReference type="NCBI Taxonomy" id="61616"/>
    <lineage>
        <taxon>Eukaryota</taxon>
        <taxon>Metazoa</taxon>
        <taxon>Chordata</taxon>
        <taxon>Craniata</taxon>
        <taxon>Vertebrata</taxon>
        <taxon>Euteleostomi</taxon>
        <taxon>Amphibia</taxon>
        <taxon>Batrachia</taxon>
        <taxon>Anura</taxon>
        <taxon>Pelobatoidea</taxon>
        <taxon>Pelobatidae</taxon>
        <taxon>Pelobates</taxon>
    </lineage>
</organism>
<evidence type="ECO:0000313" key="2">
    <source>
        <dbReference type="EMBL" id="CAH2300764.1"/>
    </source>
</evidence>
<dbReference type="EMBL" id="OW240917">
    <property type="protein sequence ID" value="CAH2300764.1"/>
    <property type="molecule type" value="Genomic_DNA"/>
</dbReference>
<dbReference type="AlphaFoldDB" id="A0AAD1SI73"/>
<feature type="region of interest" description="Disordered" evidence="1">
    <location>
        <begin position="1"/>
        <end position="32"/>
    </location>
</feature>
<sequence length="178" mass="18976">MQSGDKCPGKHSPSMATTDLDTQLDPGLMGSEEFQSLLDTTISKSISKAISSAMGAMSSTISDSITQALKQVQPHPTPALTHIPPEGRLPGHKALTKCRHSQDPPPMQVDPALIDMPQAVHDGAQQPRNRASGRATATRDWKRARAHDILSDSDEEGDEGSDAPYSDPVKASRESSSP</sequence>
<accession>A0AAD1SI73</accession>
<dbReference type="Proteomes" id="UP001295444">
    <property type="component" value="Chromosome 06"/>
</dbReference>
<name>A0AAD1SI73_PELCU</name>